<dbReference type="Pfam" id="PF00616">
    <property type="entry name" value="RasGAP"/>
    <property type="match status" value="2"/>
</dbReference>
<feature type="domain" description="PH" evidence="9">
    <location>
        <begin position="347"/>
        <end position="449"/>
    </location>
</feature>
<dbReference type="SMART" id="SM00233">
    <property type="entry name" value="PH"/>
    <property type="match status" value="1"/>
</dbReference>
<dbReference type="PANTHER" id="PTHR10194:SF146">
    <property type="entry name" value="RAS GTPASE-ACTIVATING PROTEIN 1"/>
    <property type="match status" value="1"/>
</dbReference>
<dbReference type="InterPro" id="IPR023152">
    <property type="entry name" value="RasGAP_CS"/>
</dbReference>
<evidence type="ECO:0000256" key="2">
    <source>
        <dbReference type="ARBA" id="ARBA00022468"/>
    </source>
</evidence>
<dbReference type="InterPro" id="IPR036860">
    <property type="entry name" value="SH2_dom_sf"/>
</dbReference>
<dbReference type="OrthoDB" id="1562946at2759"/>
<dbReference type="InterPro" id="IPR035652">
    <property type="entry name" value="RasGAP_SH3"/>
</dbReference>
<dbReference type="InterPro" id="IPR001936">
    <property type="entry name" value="RasGAP_dom"/>
</dbReference>
<dbReference type="Pfam" id="PF00168">
    <property type="entry name" value="C2"/>
    <property type="match status" value="1"/>
</dbReference>
<dbReference type="RefSeq" id="XP_019640608.1">
    <property type="nucleotide sequence ID" value="XM_019785049.1"/>
</dbReference>
<dbReference type="CDD" id="cd13260">
    <property type="entry name" value="PH_RASA1"/>
    <property type="match status" value="1"/>
</dbReference>
<organism evidence="12 13">
    <name type="scientific">Branchiostoma belcheri</name>
    <name type="common">Amphioxus</name>
    <dbReference type="NCBI Taxonomy" id="7741"/>
    <lineage>
        <taxon>Eukaryota</taxon>
        <taxon>Metazoa</taxon>
        <taxon>Chordata</taxon>
        <taxon>Cephalochordata</taxon>
        <taxon>Leptocardii</taxon>
        <taxon>Amphioxiformes</taxon>
        <taxon>Branchiostomatidae</taxon>
        <taxon>Branchiostoma</taxon>
    </lineage>
</organism>
<dbReference type="PROSITE" id="PS00509">
    <property type="entry name" value="RAS_GTPASE_ACTIV_1"/>
    <property type="match status" value="1"/>
</dbReference>
<dbReference type="PROSITE" id="PS50002">
    <property type="entry name" value="SH3"/>
    <property type="match status" value="1"/>
</dbReference>
<evidence type="ECO:0000259" key="10">
    <source>
        <dbReference type="PROSITE" id="PS50004"/>
    </source>
</evidence>
<dbReference type="PROSITE" id="PS50003">
    <property type="entry name" value="PH_DOMAIN"/>
    <property type="match status" value="1"/>
</dbReference>
<dbReference type="PROSITE" id="PS50001">
    <property type="entry name" value="SH2"/>
    <property type="match status" value="2"/>
</dbReference>
<dbReference type="SMART" id="SM00252">
    <property type="entry name" value="SH2"/>
    <property type="match status" value="2"/>
</dbReference>
<keyword evidence="1 5" id="KW-0728">SH3 domain</keyword>
<name>A0A6P4ZUP5_BRABE</name>
<feature type="domain" description="SH2" evidence="7">
    <location>
        <begin position="223"/>
        <end position="312"/>
    </location>
</feature>
<dbReference type="InterPro" id="IPR039360">
    <property type="entry name" value="Ras_GTPase"/>
</dbReference>
<evidence type="ECO:0000259" key="11">
    <source>
        <dbReference type="PROSITE" id="PS50018"/>
    </source>
</evidence>
<reference evidence="13" key="1">
    <citation type="submission" date="2025-08" db="UniProtKB">
        <authorList>
            <consortium name="RefSeq"/>
        </authorList>
    </citation>
    <scope>IDENTIFICATION</scope>
    <source>
        <tissue evidence="13">Gonad</tissue>
    </source>
</reference>
<keyword evidence="2" id="KW-0343">GTPase activation</keyword>
<dbReference type="InterPro" id="IPR036028">
    <property type="entry name" value="SH3-like_dom_sf"/>
</dbReference>
<accession>A0A6P4ZUP5</accession>
<evidence type="ECO:0000256" key="4">
    <source>
        <dbReference type="PROSITE-ProRule" id="PRU00191"/>
    </source>
</evidence>
<gene>
    <name evidence="13" type="primary">LOC109482359</name>
</gene>
<evidence type="ECO:0000256" key="5">
    <source>
        <dbReference type="PROSITE-ProRule" id="PRU00192"/>
    </source>
</evidence>
<sequence length="936" mass="106386">MAEDSAGDSSSQLREEVQELSLHEEDYPFEGIVDAECEDEEIDAALVAPPESDWYHGRLGRVSAEERLRRAGKLSGYLIRESERKPGSYVLSYFGVRGPDHFRIIAMCGDFYIGGRQFDSLSDLIGYYTNWSCILKDEKLMYPVPPPEPVQSRRLVRAILPYTRVPDTDELSFEKGDVFMVHNTMDGGWLWVTSQRTNESGLVIRDLVEELDFYADPHEGKEWFHGTITKEKAAELLSDAPDSAFLIRPSDSSPGDYSLFFRSNNLIQRFRITRQNHEQFEMGGHYYATLDDIIKHYKTEQIVEGYTLGEPVPNKRSRLNSLNDEDIYQSVRARSTGSCIITQPSDTIVKKGYLSKKGHRSKKWKNLFFILNGTEQHVYYFENEKRTKPKGLIDLNYASIYPVHESLFGRPNCFQTVVRALNDITTTYLCADTAELAKEWILAMRQFSTQPSNKQSPLNAKRVKQLRSLSVNVLDARNLPVKHLPHPYCVLSLHDVHAARTQMREGPNPLWSEEFVFEDLPREVESFTLLLCSRARRSKDAVVDQLLVAASVILVPSAVENLGVRASVFVPLSKLPNGQYVDEWYPVIPESPYKGDMGSIRIRAHYRSQLVLPLEEYAGLKQLIVSKEFHTIYALDKVCARDRSLLASALLRVFRQEKNEAVLLQTLTTKEIANEDESATLFRATTLASTLMDQYMKMTAVPFLHQAVKEVITKIADSKQSCELNPTKLEKGADVNSNLETLLSFLTEAVEAIFKATESCPSTLRYIFGCLQREVLKKWPDDTTMRTRVVSGFIFLRLICPAILNPRQFNLLAESPTPTAARTLTMVAKSLQNLANLVEFGAKEPYMEAVNPFIVKNKERMIMFLDELANVPSYPEVAEKVKSDPSQDLATLHQICLSHLTELQTLSTTQSHLKKLLAVTEHLSNRQQQYMGTVKR</sequence>
<proteinExistence type="predicted"/>
<dbReference type="InterPro" id="IPR001849">
    <property type="entry name" value="PH_domain"/>
</dbReference>
<evidence type="ECO:0000256" key="6">
    <source>
        <dbReference type="SAM" id="MobiDB-lite"/>
    </source>
</evidence>
<dbReference type="InterPro" id="IPR000008">
    <property type="entry name" value="C2_dom"/>
</dbReference>
<feature type="domain" description="C2" evidence="10">
    <location>
        <begin position="450"/>
        <end position="585"/>
    </location>
</feature>
<dbReference type="Pfam" id="PF00018">
    <property type="entry name" value="SH3_1"/>
    <property type="match status" value="1"/>
</dbReference>
<evidence type="ECO:0000313" key="13">
    <source>
        <dbReference type="RefSeq" id="XP_019640608.1"/>
    </source>
</evidence>
<evidence type="ECO:0000256" key="1">
    <source>
        <dbReference type="ARBA" id="ARBA00022443"/>
    </source>
</evidence>
<keyword evidence="3 4" id="KW-0727">SH2 domain</keyword>
<dbReference type="SMART" id="SM00323">
    <property type="entry name" value="RasGAP"/>
    <property type="match status" value="1"/>
</dbReference>
<dbReference type="Gene3D" id="2.30.30.40">
    <property type="entry name" value="SH3 Domains"/>
    <property type="match status" value="1"/>
</dbReference>
<dbReference type="GeneID" id="109482359"/>
<dbReference type="AlphaFoldDB" id="A0A6P4ZUP5"/>
<evidence type="ECO:0000259" key="8">
    <source>
        <dbReference type="PROSITE" id="PS50002"/>
    </source>
</evidence>
<dbReference type="Proteomes" id="UP000515135">
    <property type="component" value="Unplaced"/>
</dbReference>
<dbReference type="SMART" id="SM00326">
    <property type="entry name" value="SH3"/>
    <property type="match status" value="1"/>
</dbReference>
<evidence type="ECO:0000256" key="3">
    <source>
        <dbReference type="ARBA" id="ARBA00022999"/>
    </source>
</evidence>
<evidence type="ECO:0000259" key="7">
    <source>
        <dbReference type="PROSITE" id="PS50001"/>
    </source>
</evidence>
<dbReference type="InterPro" id="IPR001452">
    <property type="entry name" value="SH3_domain"/>
</dbReference>
<evidence type="ECO:0000313" key="12">
    <source>
        <dbReference type="Proteomes" id="UP000515135"/>
    </source>
</evidence>
<dbReference type="SUPFAM" id="SSF50044">
    <property type="entry name" value="SH3-domain"/>
    <property type="match status" value="1"/>
</dbReference>
<dbReference type="KEGG" id="bbel:109482359"/>
<dbReference type="Gene3D" id="2.30.29.30">
    <property type="entry name" value="Pleckstrin-homology domain (PH domain)/Phosphotyrosine-binding domain (PTB)"/>
    <property type="match status" value="1"/>
</dbReference>
<feature type="domain" description="SH2" evidence="7">
    <location>
        <begin position="54"/>
        <end position="144"/>
    </location>
</feature>
<dbReference type="Gene3D" id="2.60.40.150">
    <property type="entry name" value="C2 domain"/>
    <property type="match status" value="1"/>
</dbReference>
<dbReference type="SUPFAM" id="SSF49562">
    <property type="entry name" value="C2 domain (Calcium/lipid-binding domain, CaLB)"/>
    <property type="match status" value="1"/>
</dbReference>
<dbReference type="Pfam" id="PF00169">
    <property type="entry name" value="PH"/>
    <property type="match status" value="1"/>
</dbReference>
<dbReference type="SUPFAM" id="SSF48350">
    <property type="entry name" value="GTPase activation domain, GAP"/>
    <property type="match status" value="1"/>
</dbReference>
<dbReference type="Gene3D" id="1.10.506.10">
    <property type="entry name" value="GTPase Activation - p120gap, domain 1"/>
    <property type="match status" value="2"/>
</dbReference>
<feature type="compositionally biased region" description="Basic and acidic residues" evidence="6">
    <location>
        <begin position="13"/>
        <end position="22"/>
    </location>
</feature>
<dbReference type="Gene3D" id="3.30.505.10">
    <property type="entry name" value="SH2 domain"/>
    <property type="match status" value="2"/>
</dbReference>
<feature type="region of interest" description="Disordered" evidence="6">
    <location>
        <begin position="1"/>
        <end position="22"/>
    </location>
</feature>
<dbReference type="Pfam" id="PF00017">
    <property type="entry name" value="SH2"/>
    <property type="match status" value="2"/>
</dbReference>
<dbReference type="CDD" id="cd11788">
    <property type="entry name" value="SH3_RasGAP"/>
    <property type="match status" value="1"/>
</dbReference>
<dbReference type="InterPro" id="IPR011993">
    <property type="entry name" value="PH-like_dom_sf"/>
</dbReference>
<dbReference type="PROSITE" id="PS50004">
    <property type="entry name" value="C2"/>
    <property type="match status" value="1"/>
</dbReference>
<dbReference type="SMART" id="SM00239">
    <property type="entry name" value="C2"/>
    <property type="match status" value="1"/>
</dbReference>
<feature type="domain" description="SH3" evidence="8">
    <location>
        <begin position="151"/>
        <end position="213"/>
    </location>
</feature>
<dbReference type="PRINTS" id="PR00401">
    <property type="entry name" value="SH2DOMAIN"/>
</dbReference>
<dbReference type="GO" id="GO:0005096">
    <property type="term" value="F:GTPase activator activity"/>
    <property type="evidence" value="ECO:0007669"/>
    <property type="project" value="UniProtKB-KW"/>
</dbReference>
<dbReference type="SUPFAM" id="SSF55550">
    <property type="entry name" value="SH2 domain"/>
    <property type="match status" value="2"/>
</dbReference>
<protein>
    <submittedName>
        <fullName evidence="13">Ras GTPase-activating protein 1-like isoform X1</fullName>
    </submittedName>
</protein>
<dbReference type="SUPFAM" id="SSF50729">
    <property type="entry name" value="PH domain-like"/>
    <property type="match status" value="1"/>
</dbReference>
<evidence type="ECO:0000259" key="9">
    <source>
        <dbReference type="PROSITE" id="PS50003"/>
    </source>
</evidence>
<dbReference type="PROSITE" id="PS50018">
    <property type="entry name" value="RAS_GTPASE_ACTIV_2"/>
    <property type="match status" value="1"/>
</dbReference>
<keyword evidence="12" id="KW-1185">Reference proteome</keyword>
<dbReference type="InterPro" id="IPR035892">
    <property type="entry name" value="C2_domain_sf"/>
</dbReference>
<dbReference type="InterPro" id="IPR000980">
    <property type="entry name" value="SH2"/>
</dbReference>
<dbReference type="PANTHER" id="PTHR10194">
    <property type="entry name" value="RAS GTPASE-ACTIVATING PROTEINS"/>
    <property type="match status" value="1"/>
</dbReference>
<dbReference type="InterPro" id="IPR008936">
    <property type="entry name" value="Rho_GTPase_activation_prot"/>
</dbReference>
<feature type="domain" description="Ras-GAP" evidence="11">
    <location>
        <begin position="642"/>
        <end position="836"/>
    </location>
</feature>